<accession>A0A9W5VI68</accession>
<name>A0A9W5VI68_BACCE</name>
<dbReference type="InterPro" id="IPR003688">
    <property type="entry name" value="TraG/VirD4"/>
</dbReference>
<sequence length="278" mass="32510">MTKLGKIEKAVEIVSAELYEEGNVNTAVVGATGTGKDFSVIIPNILLEEEKNLVVIDPLNQISNVYTFKKKQGYHILRYDLEKEGALQQLQTDLLNQPEGKVLIHAYFPNTFIGNKERYSQLVWEFLKIVKEKQDVEWRKEKSLHLFLMDYEWYSSEKFHNIIQTWCGYRISTTFSVQHLRVLDDTIRDNCHYILYKRITDLETAEWIAYKLKYHHVEFYSELLSTDLLYLPLTAGMLMDLPLGAGFLQKNKGKDRWLKIVETYNAEDILGRPLYTTV</sequence>
<evidence type="ECO:0000313" key="1">
    <source>
        <dbReference type="EMBL" id="EOP78872.1"/>
    </source>
</evidence>
<dbReference type="InterPro" id="IPR027417">
    <property type="entry name" value="P-loop_NTPase"/>
</dbReference>
<gene>
    <name evidence="1" type="ORF">IGM_06479</name>
</gene>
<comment type="caution">
    <text evidence="1">The sequence shown here is derived from an EMBL/GenBank/DDBJ whole genome shotgun (WGS) entry which is preliminary data.</text>
</comment>
<proteinExistence type="predicted"/>
<evidence type="ECO:0000313" key="2">
    <source>
        <dbReference type="Proteomes" id="UP000014009"/>
    </source>
</evidence>
<dbReference type="SUPFAM" id="SSF52540">
    <property type="entry name" value="P-loop containing nucleoside triphosphate hydrolases"/>
    <property type="match status" value="1"/>
</dbReference>
<dbReference type="Gene3D" id="3.40.50.300">
    <property type="entry name" value="P-loop containing nucleotide triphosphate hydrolases"/>
    <property type="match status" value="1"/>
</dbReference>
<organism evidence="1 2">
    <name type="scientific">Bacillus cereus HuB4-4</name>
    <dbReference type="NCBI Taxonomy" id="1053211"/>
    <lineage>
        <taxon>Bacteria</taxon>
        <taxon>Bacillati</taxon>
        <taxon>Bacillota</taxon>
        <taxon>Bacilli</taxon>
        <taxon>Bacillales</taxon>
        <taxon>Bacillaceae</taxon>
        <taxon>Bacillus</taxon>
        <taxon>Bacillus cereus group</taxon>
    </lineage>
</organism>
<dbReference type="Pfam" id="PF02534">
    <property type="entry name" value="T4SS-DNA_transf"/>
    <property type="match status" value="1"/>
</dbReference>
<dbReference type="RefSeq" id="WP_016099525.1">
    <property type="nucleotide sequence ID" value="NZ_KB976548.1"/>
</dbReference>
<protein>
    <submittedName>
        <fullName evidence="1">Uncharacterized protein</fullName>
    </submittedName>
</protein>
<dbReference type="GO" id="GO:0016020">
    <property type="term" value="C:membrane"/>
    <property type="evidence" value="ECO:0007669"/>
    <property type="project" value="InterPro"/>
</dbReference>
<reference evidence="1 2" key="1">
    <citation type="submission" date="2012-12" db="EMBL/GenBank/DDBJ databases">
        <title>The Genome Sequence of Bacillus cereus HuB4-4.</title>
        <authorList>
            <consortium name="The Broad Institute Genome Sequencing Platform"/>
            <consortium name="The Broad Institute Genome Sequencing Center for Infectious Disease"/>
            <person name="Feldgarden M."/>
            <person name="Van der Auwera G.A."/>
            <person name="Mahillon J."/>
            <person name="Duprez V."/>
            <person name="Timmery S."/>
            <person name="Mattelet C."/>
            <person name="Dierick K."/>
            <person name="Sun M."/>
            <person name="Yu Z."/>
            <person name="Zhu L."/>
            <person name="Hu X."/>
            <person name="Shank E.B."/>
            <person name="Swiecicka I."/>
            <person name="Hansen B.M."/>
            <person name="Andrup L."/>
            <person name="Walker B."/>
            <person name="Young S.K."/>
            <person name="Zeng Q."/>
            <person name="Gargeya S."/>
            <person name="Fitzgerald M."/>
            <person name="Haas B."/>
            <person name="Abouelleil A."/>
            <person name="Alvarado L."/>
            <person name="Arachchi H.M."/>
            <person name="Berlin A.M."/>
            <person name="Chapman S.B."/>
            <person name="Dewar J."/>
            <person name="Goldberg J."/>
            <person name="Griggs A."/>
            <person name="Gujja S."/>
            <person name="Hansen M."/>
            <person name="Howarth C."/>
            <person name="Imamovic A."/>
            <person name="Larimer J."/>
            <person name="McCowan C."/>
            <person name="Murphy C."/>
            <person name="Neiman D."/>
            <person name="Pearson M."/>
            <person name="Priest M."/>
            <person name="Roberts A."/>
            <person name="Saif S."/>
            <person name="Shea T."/>
            <person name="Sisk P."/>
            <person name="Sykes S."/>
            <person name="Wortman J."/>
            <person name="Nusbaum C."/>
            <person name="Birren B."/>
        </authorList>
    </citation>
    <scope>NUCLEOTIDE SEQUENCE [LARGE SCALE GENOMIC DNA]</scope>
    <source>
        <strain evidence="1 2">HuB4-4</strain>
    </source>
</reference>
<dbReference type="Proteomes" id="UP000014009">
    <property type="component" value="Unassembled WGS sequence"/>
</dbReference>
<dbReference type="AlphaFoldDB" id="A0A9W5VI68"/>
<dbReference type="EMBL" id="AHEF01000104">
    <property type="protein sequence ID" value="EOP78872.1"/>
    <property type="molecule type" value="Genomic_DNA"/>
</dbReference>